<keyword evidence="3 6" id="KW-0808">Transferase</keyword>
<dbReference type="Pfam" id="PF02817">
    <property type="entry name" value="E3_binding"/>
    <property type="match status" value="1"/>
</dbReference>
<evidence type="ECO:0000256" key="3">
    <source>
        <dbReference type="ARBA" id="ARBA00022679"/>
    </source>
</evidence>
<dbReference type="PROSITE" id="PS50968">
    <property type="entry name" value="BIOTINYL_LIPOYL"/>
    <property type="match status" value="1"/>
</dbReference>
<dbReference type="CDD" id="cd06849">
    <property type="entry name" value="lipoyl_domain"/>
    <property type="match status" value="1"/>
</dbReference>
<organism evidence="10 11">
    <name type="scientific">Alteribacillus bidgolensis</name>
    <dbReference type="NCBI Taxonomy" id="930129"/>
    <lineage>
        <taxon>Bacteria</taxon>
        <taxon>Bacillati</taxon>
        <taxon>Bacillota</taxon>
        <taxon>Bacilli</taxon>
        <taxon>Bacillales</taxon>
        <taxon>Bacillaceae</taxon>
        <taxon>Alteribacillus</taxon>
    </lineage>
</organism>
<comment type="similarity">
    <text evidence="2 6">Belongs to the 2-oxoacid dehydrogenase family.</text>
</comment>
<proteinExistence type="inferred from homology"/>
<comment type="cofactor">
    <cofactor evidence="1 6">
        <name>(R)-lipoate</name>
        <dbReference type="ChEBI" id="CHEBI:83088"/>
    </cofactor>
</comment>
<evidence type="ECO:0000256" key="6">
    <source>
        <dbReference type="RuleBase" id="RU003423"/>
    </source>
</evidence>
<evidence type="ECO:0000259" key="8">
    <source>
        <dbReference type="PROSITE" id="PS50968"/>
    </source>
</evidence>
<evidence type="ECO:0000256" key="5">
    <source>
        <dbReference type="ARBA" id="ARBA00023315"/>
    </source>
</evidence>
<dbReference type="FunFam" id="3.30.559.10:FF:000007">
    <property type="entry name" value="Dihydrolipoamide acetyltransferase component of pyruvate dehydrogenase complex"/>
    <property type="match status" value="1"/>
</dbReference>
<keyword evidence="11" id="KW-1185">Reference proteome</keyword>
<keyword evidence="10" id="KW-0670">Pyruvate</keyword>
<feature type="domain" description="Lipoyl-binding" evidence="8">
    <location>
        <begin position="2"/>
        <end position="77"/>
    </location>
</feature>
<name>A0A1G8IG04_9BACI</name>
<dbReference type="AlphaFoldDB" id="A0A1G8IG04"/>
<dbReference type="STRING" id="930129.SAMN05216352_105180"/>
<dbReference type="InterPro" id="IPR004167">
    <property type="entry name" value="PSBD"/>
</dbReference>
<dbReference type="SUPFAM" id="SSF52777">
    <property type="entry name" value="CoA-dependent acyltransferases"/>
    <property type="match status" value="1"/>
</dbReference>
<feature type="domain" description="Peripheral subunit-binding (PSBD)" evidence="9">
    <location>
        <begin position="123"/>
        <end position="160"/>
    </location>
</feature>
<dbReference type="Proteomes" id="UP000199017">
    <property type="component" value="Unassembled WGS sequence"/>
</dbReference>
<gene>
    <name evidence="10" type="ORF">SAMN05216352_105180</name>
</gene>
<accession>A0A1G8IG04</accession>
<dbReference type="PANTHER" id="PTHR43178">
    <property type="entry name" value="DIHYDROLIPOAMIDE ACETYLTRANSFERASE COMPONENT OF PYRUVATE DEHYDROGENASE COMPLEX"/>
    <property type="match status" value="1"/>
</dbReference>
<dbReference type="EC" id="2.3.1.-" evidence="6"/>
<dbReference type="Gene3D" id="3.30.559.10">
    <property type="entry name" value="Chloramphenicol acetyltransferase-like domain"/>
    <property type="match status" value="1"/>
</dbReference>
<dbReference type="Pfam" id="PF00364">
    <property type="entry name" value="Biotin_lipoyl"/>
    <property type="match status" value="1"/>
</dbReference>
<evidence type="ECO:0000256" key="4">
    <source>
        <dbReference type="ARBA" id="ARBA00022823"/>
    </source>
</evidence>
<dbReference type="EMBL" id="FNDU01000005">
    <property type="protein sequence ID" value="SDI17836.1"/>
    <property type="molecule type" value="Genomic_DNA"/>
</dbReference>
<dbReference type="Pfam" id="PF00198">
    <property type="entry name" value="2-oxoacid_dh"/>
    <property type="match status" value="1"/>
</dbReference>
<dbReference type="InterPro" id="IPR050743">
    <property type="entry name" value="2-oxoacid_DH_E2_comp"/>
</dbReference>
<feature type="compositionally biased region" description="Low complexity" evidence="7">
    <location>
        <begin position="97"/>
        <end position="106"/>
    </location>
</feature>
<protein>
    <recommendedName>
        <fullName evidence="6">Dihydrolipoamide acetyltransferase component of pyruvate dehydrogenase complex</fullName>
        <ecNumber evidence="6">2.3.1.-</ecNumber>
    </recommendedName>
</protein>
<evidence type="ECO:0000256" key="2">
    <source>
        <dbReference type="ARBA" id="ARBA00007317"/>
    </source>
</evidence>
<dbReference type="PROSITE" id="PS51826">
    <property type="entry name" value="PSBD"/>
    <property type="match status" value="1"/>
</dbReference>
<dbReference type="OrthoDB" id="9805770at2"/>
<dbReference type="RefSeq" id="WP_091584532.1">
    <property type="nucleotide sequence ID" value="NZ_FNDU01000005.1"/>
</dbReference>
<dbReference type="GO" id="GO:0005737">
    <property type="term" value="C:cytoplasm"/>
    <property type="evidence" value="ECO:0007669"/>
    <property type="project" value="TreeGrafter"/>
</dbReference>
<evidence type="ECO:0000313" key="11">
    <source>
        <dbReference type="Proteomes" id="UP000199017"/>
    </source>
</evidence>
<dbReference type="InterPro" id="IPR023213">
    <property type="entry name" value="CAT-like_dom_sf"/>
</dbReference>
<feature type="region of interest" description="Disordered" evidence="7">
    <location>
        <begin position="86"/>
        <end position="118"/>
    </location>
</feature>
<evidence type="ECO:0000313" key="10">
    <source>
        <dbReference type="EMBL" id="SDI17836.1"/>
    </source>
</evidence>
<dbReference type="GO" id="GO:0031405">
    <property type="term" value="F:lipoic acid binding"/>
    <property type="evidence" value="ECO:0007669"/>
    <property type="project" value="TreeGrafter"/>
</dbReference>
<dbReference type="InterPro" id="IPR011053">
    <property type="entry name" value="Single_hybrid_motif"/>
</dbReference>
<reference evidence="10 11" key="1">
    <citation type="submission" date="2016-10" db="EMBL/GenBank/DDBJ databases">
        <authorList>
            <person name="de Groot N.N."/>
        </authorList>
    </citation>
    <scope>NUCLEOTIDE SEQUENCE [LARGE SCALE GENOMIC DNA]</scope>
    <source>
        <strain evidence="11">P4B,CCM 7963,CECT 7998,DSM 25260,IBRC-M 10614,KCTC 13821</strain>
    </source>
</reference>
<dbReference type="PANTHER" id="PTHR43178:SF5">
    <property type="entry name" value="LIPOAMIDE ACYLTRANSFERASE COMPONENT OF BRANCHED-CHAIN ALPHA-KETO ACID DEHYDROGENASE COMPLEX, MITOCHONDRIAL"/>
    <property type="match status" value="1"/>
</dbReference>
<dbReference type="SUPFAM" id="SSF51230">
    <property type="entry name" value="Single hybrid motif"/>
    <property type="match status" value="1"/>
</dbReference>
<keyword evidence="5 6" id="KW-0012">Acyltransferase</keyword>
<keyword evidence="4 6" id="KW-0450">Lipoyl</keyword>
<sequence>MAEQIVMPKFGMSMEEGTVVEWLKRKDEPVKKGEPIVTISSDKITNEVEAPVEGYLIKVTAKEDEVVKVGKPVGYIGEKGEAVESTTLEKDVSDKGSNSSSQSSSSTAVKAPPSVPAVKKTIKISPAAKKLAKAKGIPIENVTGTGPNGRITKQDIEKQAEHTSGENEKEEMIKNDLSVKEEMNTQPVKGMRKVIAERMHSSLQQSAQLTIMKKADITELLHLQKQVREELKESGVESKLTLTAFVAKAVTEALKNHPFINSSFENETITLYSSIHLGIATSLDDGLVVPVLKNADEKSVGDLNQCIQLLSSKARQGELTADEMKGSTFTITNLGAAGVEFFTPILNPPEAGILGVGMAQEAAKFENGTAVPRQYLPLSLTFDHRVVDGEPASRFLNNIASLLEKPYQLLL</sequence>
<dbReference type="Gene3D" id="4.10.320.10">
    <property type="entry name" value="E3-binding domain"/>
    <property type="match status" value="1"/>
</dbReference>
<dbReference type="InterPro" id="IPR036625">
    <property type="entry name" value="E3-bd_dom_sf"/>
</dbReference>
<dbReference type="Gene3D" id="2.40.50.100">
    <property type="match status" value="1"/>
</dbReference>
<evidence type="ECO:0000259" key="9">
    <source>
        <dbReference type="PROSITE" id="PS51826"/>
    </source>
</evidence>
<evidence type="ECO:0000256" key="1">
    <source>
        <dbReference type="ARBA" id="ARBA00001938"/>
    </source>
</evidence>
<dbReference type="PROSITE" id="PS00189">
    <property type="entry name" value="LIPOYL"/>
    <property type="match status" value="1"/>
</dbReference>
<dbReference type="InterPro" id="IPR000089">
    <property type="entry name" value="Biotin_lipoyl"/>
</dbReference>
<dbReference type="InterPro" id="IPR001078">
    <property type="entry name" value="2-oxoacid_DH_actylTfrase"/>
</dbReference>
<dbReference type="SUPFAM" id="SSF47005">
    <property type="entry name" value="Peripheral subunit-binding domain of 2-oxo acid dehydrogenase complex"/>
    <property type="match status" value="1"/>
</dbReference>
<dbReference type="InterPro" id="IPR003016">
    <property type="entry name" value="2-oxoA_DH_lipoyl-BS"/>
</dbReference>
<evidence type="ECO:0000256" key="7">
    <source>
        <dbReference type="SAM" id="MobiDB-lite"/>
    </source>
</evidence>
<dbReference type="GO" id="GO:0016407">
    <property type="term" value="F:acetyltransferase activity"/>
    <property type="evidence" value="ECO:0007669"/>
    <property type="project" value="TreeGrafter"/>
</dbReference>